<proteinExistence type="predicted"/>
<dbReference type="AlphaFoldDB" id="A0A7W7H636"/>
<feature type="region of interest" description="Disordered" evidence="1">
    <location>
        <begin position="212"/>
        <end position="240"/>
    </location>
</feature>
<dbReference type="EMBL" id="JACHNB010000001">
    <property type="protein sequence ID" value="MBB4744578.1"/>
    <property type="molecule type" value="Genomic_DNA"/>
</dbReference>
<feature type="compositionally biased region" description="Pro residues" evidence="1">
    <location>
        <begin position="34"/>
        <end position="45"/>
    </location>
</feature>
<feature type="region of interest" description="Disordered" evidence="1">
    <location>
        <begin position="26"/>
        <end position="66"/>
    </location>
</feature>
<feature type="compositionally biased region" description="Low complexity" evidence="1">
    <location>
        <begin position="46"/>
        <end position="59"/>
    </location>
</feature>
<reference evidence="2 3" key="1">
    <citation type="submission" date="2020-08" db="EMBL/GenBank/DDBJ databases">
        <title>Sequencing the genomes of 1000 actinobacteria strains.</title>
        <authorList>
            <person name="Klenk H.-P."/>
        </authorList>
    </citation>
    <scope>NUCLEOTIDE SEQUENCE [LARGE SCALE GENOMIC DNA]</scope>
    <source>
        <strain evidence="2 3">DSM 45809</strain>
    </source>
</reference>
<evidence type="ECO:0000256" key="1">
    <source>
        <dbReference type="SAM" id="MobiDB-lite"/>
    </source>
</evidence>
<feature type="compositionally biased region" description="Pro residues" evidence="1">
    <location>
        <begin position="216"/>
        <end position="231"/>
    </location>
</feature>
<protein>
    <recommendedName>
        <fullName evidence="4">DUF2716 domain-containing protein</fullName>
    </recommendedName>
</protein>
<accession>A0A7W7H636</accession>
<gene>
    <name evidence="2" type="ORF">BJY16_008037</name>
</gene>
<name>A0A7W7H636_9ACTN</name>
<sequence length="387" mass="40693">MRLSPVQRRLLSFGVREWAATPTHPGAHLVAAPAPSPGAPTPPALSPGSAPGPALSLGSTAGPAPSLGPAAVPPLSLDELPAWCRRVADALDADAALSRADLERALLATELAFASSTLGHAARWPHTTGFPDRDAITVLRAIQEQFRHDTPPAVYEPAWTPMLDAEDRAIWDRLDTRFGVRLSTSPRRWPGSTEPDPSVTFDLSSIIAAPAWSQQPGPPPAAVPTPVPPPAATTARTAATVPAAVPPPAAATAPTAASPPTALPAPTAVAAAVPVPAAAALSARIDALNAMALLAFAEAVPDGGRLAVLDWQHQSYWFRPDLQVRRGDPWPLSVFPDGDYYIFLTEDLTAGTFGHPWEQTLCVFGEPLMTTLVPLLTGWLPIIRDHR</sequence>
<evidence type="ECO:0000313" key="2">
    <source>
        <dbReference type="EMBL" id="MBB4744578.1"/>
    </source>
</evidence>
<dbReference type="RefSeq" id="WP_185044720.1">
    <property type="nucleotide sequence ID" value="NZ_BAABFG010000005.1"/>
</dbReference>
<dbReference type="Pfam" id="PF10898">
    <property type="entry name" value="DUF2716"/>
    <property type="match status" value="2"/>
</dbReference>
<organism evidence="2 3">
    <name type="scientific">Actinoplanes octamycinicus</name>
    <dbReference type="NCBI Taxonomy" id="135948"/>
    <lineage>
        <taxon>Bacteria</taxon>
        <taxon>Bacillati</taxon>
        <taxon>Actinomycetota</taxon>
        <taxon>Actinomycetes</taxon>
        <taxon>Micromonosporales</taxon>
        <taxon>Micromonosporaceae</taxon>
        <taxon>Actinoplanes</taxon>
    </lineage>
</organism>
<evidence type="ECO:0000313" key="3">
    <source>
        <dbReference type="Proteomes" id="UP000546162"/>
    </source>
</evidence>
<dbReference type="Proteomes" id="UP000546162">
    <property type="component" value="Unassembled WGS sequence"/>
</dbReference>
<keyword evidence="3" id="KW-1185">Reference proteome</keyword>
<comment type="caution">
    <text evidence="2">The sequence shown here is derived from an EMBL/GenBank/DDBJ whole genome shotgun (WGS) entry which is preliminary data.</text>
</comment>
<dbReference type="InterPro" id="IPR020323">
    <property type="entry name" value="DUF2716"/>
</dbReference>
<evidence type="ECO:0008006" key="4">
    <source>
        <dbReference type="Google" id="ProtNLM"/>
    </source>
</evidence>